<dbReference type="Proteomes" id="UP000298663">
    <property type="component" value="Unassembled WGS sequence"/>
</dbReference>
<sequence length="109" mass="12410">MCLLSQAGRTGNEQYLLNTGEEFIHLVPFCMGTMCTVKSIIQLPEGYDNSNDVAGLIKYGTNDDIRRYSWQFRNGDYYDIYDSAFLPIDVISCNGCPINPENYCMEPKE</sequence>
<proteinExistence type="predicted"/>
<evidence type="ECO:0000313" key="2">
    <source>
        <dbReference type="EMBL" id="TKR73540.1"/>
    </source>
</evidence>
<evidence type="ECO:0000313" key="3">
    <source>
        <dbReference type="Proteomes" id="UP000298663"/>
    </source>
</evidence>
<comment type="caution">
    <text evidence="2">The sequence shown here is derived from an EMBL/GenBank/DDBJ whole genome shotgun (WGS) entry which is preliminary data.</text>
</comment>
<evidence type="ECO:0000313" key="1">
    <source>
        <dbReference type="EMBL" id="TKR73457.1"/>
    </source>
</evidence>
<name>A0A4U5MUS7_STECR</name>
<reference evidence="2 3" key="2">
    <citation type="journal article" date="2015" name="Genome Biol.">
        <title>Comparative genomics of Steinernema reveals deeply conserved gene regulatory networks.</title>
        <authorList>
            <person name="Dillman A.R."/>
            <person name="Macchietto M."/>
            <person name="Porter C.F."/>
            <person name="Rogers A."/>
            <person name="Williams B."/>
            <person name="Antoshechkin I."/>
            <person name="Lee M.M."/>
            <person name="Goodwin Z."/>
            <person name="Lu X."/>
            <person name="Lewis E.E."/>
            <person name="Goodrich-Blair H."/>
            <person name="Stock S.P."/>
            <person name="Adams B.J."/>
            <person name="Sternberg P.W."/>
            <person name="Mortazavi A."/>
        </authorList>
    </citation>
    <scope>NUCLEOTIDE SEQUENCE [LARGE SCALE GENOMIC DNA]</scope>
    <source>
        <strain evidence="2 3">ALL</strain>
    </source>
</reference>
<dbReference type="AlphaFoldDB" id="A0A4U5MUS7"/>
<protein>
    <submittedName>
        <fullName evidence="2">Uncharacterized protein</fullName>
    </submittedName>
</protein>
<reference evidence="2" key="1">
    <citation type="submission" date="2013-11" db="EMBL/GenBank/DDBJ databases">
        <authorList>
            <person name="Sternberg P."/>
            <person name="Dillman A."/>
            <person name="Macchietto M."/>
        </authorList>
    </citation>
    <scope>NUCLEOTIDE SEQUENCE</scope>
    <source>
        <strain evidence="2">ALL</strain>
    </source>
</reference>
<dbReference type="EMBL" id="AZBU02000006">
    <property type="protein sequence ID" value="TKR73540.1"/>
    <property type="molecule type" value="Genomic_DNA"/>
</dbReference>
<reference evidence="2" key="3">
    <citation type="journal article" date="2019" name="G3 (Bethesda)">
        <title>Hybrid Assembly of the Genome of the Entomopathogenic Nematode Steinernema carpocapsae Identifies the X-Chromosome.</title>
        <authorList>
            <person name="Serra L."/>
            <person name="Macchietto M."/>
            <person name="Macias-Munoz A."/>
            <person name="McGill C.J."/>
            <person name="Rodriguez I.M."/>
            <person name="Rodriguez B."/>
            <person name="Murad R."/>
            <person name="Mortazavi A."/>
        </authorList>
    </citation>
    <scope>NUCLEOTIDE SEQUENCE</scope>
    <source>
        <strain evidence="2">ALL</strain>
    </source>
</reference>
<organism evidence="2 3">
    <name type="scientific">Steinernema carpocapsae</name>
    <name type="common">Entomopathogenic nematode</name>
    <dbReference type="NCBI Taxonomy" id="34508"/>
    <lineage>
        <taxon>Eukaryota</taxon>
        <taxon>Metazoa</taxon>
        <taxon>Ecdysozoa</taxon>
        <taxon>Nematoda</taxon>
        <taxon>Chromadorea</taxon>
        <taxon>Rhabditida</taxon>
        <taxon>Tylenchina</taxon>
        <taxon>Panagrolaimomorpha</taxon>
        <taxon>Strongyloidoidea</taxon>
        <taxon>Steinernematidae</taxon>
        <taxon>Steinernema</taxon>
    </lineage>
</organism>
<dbReference type="EMBL" id="AZBU02000006">
    <property type="protein sequence ID" value="TKR73457.1"/>
    <property type="molecule type" value="Genomic_DNA"/>
</dbReference>
<accession>A0A4U5MUS7</accession>
<keyword evidence="3" id="KW-1185">Reference proteome</keyword>
<gene>
    <name evidence="1" type="ORF">L596_020765</name>
    <name evidence="2" type="ORF">L596_020839</name>
</gene>